<dbReference type="VEuPathDB" id="FungiDB:MELLADRAFT_124216"/>
<gene>
    <name evidence="2" type="ORF">MELLADRAFT_124216</name>
</gene>
<keyword evidence="1" id="KW-0732">Signal</keyword>
<protein>
    <submittedName>
        <fullName evidence="2">Secreted protein</fullName>
    </submittedName>
</protein>
<evidence type="ECO:0000313" key="3">
    <source>
        <dbReference type="Proteomes" id="UP000001072"/>
    </source>
</evidence>
<dbReference type="OrthoDB" id="10399696at2759"/>
<evidence type="ECO:0000313" key="2">
    <source>
        <dbReference type="EMBL" id="EGG10406.1"/>
    </source>
</evidence>
<keyword evidence="3" id="KW-1185">Reference proteome</keyword>
<proteinExistence type="predicted"/>
<dbReference type="AlphaFoldDB" id="F4RB68"/>
<evidence type="ECO:0000256" key="1">
    <source>
        <dbReference type="SAM" id="SignalP"/>
    </source>
</evidence>
<reference evidence="3" key="1">
    <citation type="journal article" date="2011" name="Proc. Natl. Acad. Sci. U.S.A.">
        <title>Obligate biotrophy features unraveled by the genomic analysis of rust fungi.</title>
        <authorList>
            <person name="Duplessis S."/>
            <person name="Cuomo C.A."/>
            <person name="Lin Y.-C."/>
            <person name="Aerts A."/>
            <person name="Tisserant E."/>
            <person name="Veneault-Fourrey C."/>
            <person name="Joly D.L."/>
            <person name="Hacquard S."/>
            <person name="Amselem J."/>
            <person name="Cantarel B.L."/>
            <person name="Chiu R."/>
            <person name="Coutinho P.M."/>
            <person name="Feau N."/>
            <person name="Field M."/>
            <person name="Frey P."/>
            <person name="Gelhaye E."/>
            <person name="Goldberg J."/>
            <person name="Grabherr M.G."/>
            <person name="Kodira C.D."/>
            <person name="Kohler A."/>
            <person name="Kuees U."/>
            <person name="Lindquist E.A."/>
            <person name="Lucas S.M."/>
            <person name="Mago R."/>
            <person name="Mauceli E."/>
            <person name="Morin E."/>
            <person name="Murat C."/>
            <person name="Pangilinan J.L."/>
            <person name="Park R."/>
            <person name="Pearson M."/>
            <person name="Quesneville H."/>
            <person name="Rouhier N."/>
            <person name="Sakthikumar S."/>
            <person name="Salamov A.A."/>
            <person name="Schmutz J."/>
            <person name="Selles B."/>
            <person name="Shapiro H."/>
            <person name="Tanguay P."/>
            <person name="Tuskan G.A."/>
            <person name="Henrissat B."/>
            <person name="Van de Peer Y."/>
            <person name="Rouze P."/>
            <person name="Ellis J.G."/>
            <person name="Dodds P.N."/>
            <person name="Schein J.E."/>
            <person name="Zhong S."/>
            <person name="Hamelin R.C."/>
            <person name="Grigoriev I.V."/>
            <person name="Szabo L.J."/>
            <person name="Martin F."/>
        </authorList>
    </citation>
    <scope>NUCLEOTIDE SEQUENCE [LARGE SCALE GENOMIC DNA]</scope>
    <source>
        <strain evidence="3">98AG31 / pathotype 3-4-7</strain>
    </source>
</reference>
<feature type="signal peptide" evidence="1">
    <location>
        <begin position="1"/>
        <end position="23"/>
    </location>
</feature>
<dbReference type="HOGENOM" id="CLU_1434721_0_0_1"/>
<dbReference type="KEGG" id="mlr:MELLADRAFT_124216"/>
<accession>F4RB68</accession>
<dbReference type="Proteomes" id="UP000001072">
    <property type="component" value="Unassembled WGS sequence"/>
</dbReference>
<dbReference type="GeneID" id="18926686"/>
<organism evidence="3">
    <name type="scientific">Melampsora larici-populina (strain 98AG31 / pathotype 3-4-7)</name>
    <name type="common">Poplar leaf rust fungus</name>
    <dbReference type="NCBI Taxonomy" id="747676"/>
    <lineage>
        <taxon>Eukaryota</taxon>
        <taxon>Fungi</taxon>
        <taxon>Dikarya</taxon>
        <taxon>Basidiomycota</taxon>
        <taxon>Pucciniomycotina</taxon>
        <taxon>Pucciniomycetes</taxon>
        <taxon>Pucciniales</taxon>
        <taxon>Melampsoraceae</taxon>
        <taxon>Melampsora</taxon>
    </lineage>
</organism>
<dbReference type="RefSeq" id="XP_007406707.1">
    <property type="nucleotide sequence ID" value="XM_007406645.1"/>
</dbReference>
<dbReference type="EMBL" id="GL883095">
    <property type="protein sequence ID" value="EGG10406.1"/>
    <property type="molecule type" value="Genomic_DNA"/>
</dbReference>
<dbReference type="InParanoid" id="F4RB68"/>
<name>F4RB68_MELLP</name>
<sequence>MKSLLSRKLIGFALMLSMGSVKTQDSFLTLIAGTYTCDHGYTIATVDGLTGCRVGNPQASTGEDYYGCRPDSCTTENSKADKSQSSFANHFFMVDCALILPDGSLDPTGQRIGSAAEPLFPYDTRLMPPKEQGKPSDTWLLKQIILTAGQPGQISTRKMEYVCPVLGDNAKNGIVTCTMCGFRGVSSFN</sequence>
<feature type="chain" id="PRO_5003320704" evidence="1">
    <location>
        <begin position="24"/>
        <end position="189"/>
    </location>
</feature>